<name>A0A0A8ZD89_ARUDO</name>
<accession>A0A0A8ZD89</accession>
<organism evidence="1">
    <name type="scientific">Arundo donax</name>
    <name type="common">Giant reed</name>
    <name type="synonym">Donax arundinaceus</name>
    <dbReference type="NCBI Taxonomy" id="35708"/>
    <lineage>
        <taxon>Eukaryota</taxon>
        <taxon>Viridiplantae</taxon>
        <taxon>Streptophyta</taxon>
        <taxon>Embryophyta</taxon>
        <taxon>Tracheophyta</taxon>
        <taxon>Spermatophyta</taxon>
        <taxon>Magnoliopsida</taxon>
        <taxon>Liliopsida</taxon>
        <taxon>Poales</taxon>
        <taxon>Poaceae</taxon>
        <taxon>PACMAD clade</taxon>
        <taxon>Arundinoideae</taxon>
        <taxon>Arundineae</taxon>
        <taxon>Arundo</taxon>
    </lineage>
</organism>
<reference evidence="1" key="2">
    <citation type="journal article" date="2015" name="Data Brief">
        <title>Shoot transcriptome of the giant reed, Arundo donax.</title>
        <authorList>
            <person name="Barrero R.A."/>
            <person name="Guerrero F.D."/>
            <person name="Moolhuijzen P."/>
            <person name="Goolsby J.A."/>
            <person name="Tidwell J."/>
            <person name="Bellgard S.E."/>
            <person name="Bellgard M.I."/>
        </authorList>
    </citation>
    <scope>NUCLEOTIDE SEQUENCE</scope>
    <source>
        <tissue evidence="1">Shoot tissue taken approximately 20 cm above the soil surface</tissue>
    </source>
</reference>
<dbReference type="EMBL" id="GBRH01260511">
    <property type="protein sequence ID" value="JAD37384.1"/>
    <property type="molecule type" value="Transcribed_RNA"/>
</dbReference>
<proteinExistence type="predicted"/>
<protein>
    <submittedName>
        <fullName evidence="1">Uncharacterized protein</fullName>
    </submittedName>
</protein>
<reference evidence="1" key="1">
    <citation type="submission" date="2014-09" db="EMBL/GenBank/DDBJ databases">
        <authorList>
            <person name="Magalhaes I.L.F."/>
            <person name="Oliveira U."/>
            <person name="Santos F.R."/>
            <person name="Vidigal T.H.D.A."/>
            <person name="Brescovit A.D."/>
            <person name="Santos A.J."/>
        </authorList>
    </citation>
    <scope>NUCLEOTIDE SEQUENCE</scope>
    <source>
        <tissue evidence="1">Shoot tissue taken approximately 20 cm above the soil surface</tissue>
    </source>
</reference>
<sequence length="19" mass="2039">MLAADRLMSFDEGGRASVL</sequence>
<dbReference type="AlphaFoldDB" id="A0A0A8ZD89"/>
<evidence type="ECO:0000313" key="1">
    <source>
        <dbReference type="EMBL" id="JAD37384.1"/>
    </source>
</evidence>